<dbReference type="InterPro" id="IPR015876">
    <property type="entry name" value="Acyl-CoA_DS"/>
</dbReference>
<evidence type="ECO:0000256" key="8">
    <source>
        <dbReference type="ARBA" id="ARBA00023136"/>
    </source>
</evidence>
<dbReference type="RefSeq" id="XP_041538678.1">
    <property type="nucleotide sequence ID" value="XM_041684499.1"/>
</dbReference>
<keyword evidence="5 10" id="KW-1133">Transmembrane helix</keyword>
<dbReference type="AlphaFoldDB" id="A0A7R7W1Y9"/>
<keyword evidence="4" id="KW-0276">Fatty acid metabolism</keyword>
<keyword evidence="12" id="KW-1185">Reference proteome</keyword>
<dbReference type="GO" id="GO:0006633">
    <property type="term" value="P:fatty acid biosynthetic process"/>
    <property type="evidence" value="ECO:0007669"/>
    <property type="project" value="UniProtKB-KW"/>
</dbReference>
<keyword evidence="6 9" id="KW-0560">Oxidoreductase</keyword>
<dbReference type="PRINTS" id="PR00075">
    <property type="entry name" value="FACDDSATRASE"/>
</dbReference>
<sequence>MSAKPADASRPRAADPKKVHIADTVMTRGNWYKHVNWLNVFLIIGIPLYGCVQALWVPLQVKTAIWAVIYYFFTGLGITAGWFAPFKGNTVKTC</sequence>
<comment type="cofactor">
    <cofactor evidence="9">
        <name>Fe(2+)</name>
        <dbReference type="ChEBI" id="CHEBI:29033"/>
    </cofactor>
</comment>
<evidence type="ECO:0000256" key="6">
    <source>
        <dbReference type="ARBA" id="ARBA00023002"/>
    </source>
</evidence>
<dbReference type="Proteomes" id="UP000661280">
    <property type="component" value="Chromosome 1"/>
</dbReference>
<dbReference type="OrthoDB" id="10260134at2759"/>
<evidence type="ECO:0000256" key="2">
    <source>
        <dbReference type="ARBA" id="ARBA00009295"/>
    </source>
</evidence>
<dbReference type="EMBL" id="AP024425">
    <property type="protein sequence ID" value="BCR94912.1"/>
    <property type="molecule type" value="Genomic_DNA"/>
</dbReference>
<proteinExistence type="inferred from homology"/>
<keyword evidence="9" id="KW-0275">Fatty acid biosynthesis</keyword>
<evidence type="ECO:0000256" key="5">
    <source>
        <dbReference type="ARBA" id="ARBA00022989"/>
    </source>
</evidence>
<keyword evidence="8 10" id="KW-0472">Membrane</keyword>
<keyword evidence="3 9" id="KW-0812">Transmembrane</keyword>
<dbReference type="GeneID" id="64956237"/>
<protein>
    <submittedName>
        <fullName evidence="11">Stearoyl-CoA 9-desaturase</fullName>
    </submittedName>
</protein>
<gene>
    <name evidence="11" type="primary">OLE1_2</name>
    <name evidence="11" type="ORF">AKAW2_11958A</name>
</gene>
<evidence type="ECO:0000256" key="4">
    <source>
        <dbReference type="ARBA" id="ARBA00022832"/>
    </source>
</evidence>
<dbReference type="GO" id="GO:0016020">
    <property type="term" value="C:membrane"/>
    <property type="evidence" value="ECO:0007669"/>
    <property type="project" value="UniProtKB-SubCell"/>
</dbReference>
<comment type="domain">
    <text evidence="9">The histidine box domains are involved in binding the catalytic metal ions.</text>
</comment>
<evidence type="ECO:0000313" key="12">
    <source>
        <dbReference type="Proteomes" id="UP000661280"/>
    </source>
</evidence>
<evidence type="ECO:0000256" key="9">
    <source>
        <dbReference type="RuleBase" id="RU000581"/>
    </source>
</evidence>
<evidence type="ECO:0000256" key="1">
    <source>
        <dbReference type="ARBA" id="ARBA00004141"/>
    </source>
</evidence>
<evidence type="ECO:0000256" key="3">
    <source>
        <dbReference type="ARBA" id="ARBA00022692"/>
    </source>
</evidence>
<evidence type="ECO:0000313" key="11">
    <source>
        <dbReference type="EMBL" id="BCR94912.1"/>
    </source>
</evidence>
<evidence type="ECO:0000256" key="7">
    <source>
        <dbReference type="ARBA" id="ARBA00023098"/>
    </source>
</evidence>
<name>A0A7R7W1Y9_ASPKA</name>
<keyword evidence="9" id="KW-0444">Lipid biosynthesis</keyword>
<feature type="transmembrane region" description="Helical" evidence="10">
    <location>
        <begin position="63"/>
        <end position="84"/>
    </location>
</feature>
<accession>A0A7R7W1Y9</accession>
<reference evidence="11" key="2">
    <citation type="submission" date="2021-02" db="EMBL/GenBank/DDBJ databases">
        <title>Aspergillus luchuensis mut. kawachii IFO 4304 genome sequence.</title>
        <authorList>
            <person name="Mori K."/>
            <person name="Kadooka C."/>
            <person name="Goto M."/>
            <person name="Futagami T."/>
        </authorList>
    </citation>
    <scope>NUCLEOTIDE SEQUENCE</scope>
    <source>
        <strain evidence="11">IFO 4308</strain>
    </source>
</reference>
<keyword evidence="7" id="KW-0443">Lipid metabolism</keyword>
<comment type="subcellular location">
    <subcellularLocation>
        <location evidence="1">Membrane</location>
        <topology evidence="1">Multi-pass membrane protein</topology>
    </subcellularLocation>
</comment>
<dbReference type="GO" id="GO:0016717">
    <property type="term" value="F:oxidoreductase activity, acting on paired donors, with oxidation of a pair of donors resulting in the reduction of molecular oxygen to two molecules of water"/>
    <property type="evidence" value="ECO:0007669"/>
    <property type="project" value="InterPro"/>
</dbReference>
<feature type="transmembrane region" description="Helical" evidence="10">
    <location>
        <begin position="36"/>
        <end position="57"/>
    </location>
</feature>
<organism evidence="11 12">
    <name type="scientific">Aspergillus kawachii</name>
    <name type="common">White koji mold</name>
    <name type="synonym">Aspergillus awamori var. kawachi</name>
    <dbReference type="NCBI Taxonomy" id="1069201"/>
    <lineage>
        <taxon>Eukaryota</taxon>
        <taxon>Fungi</taxon>
        <taxon>Dikarya</taxon>
        <taxon>Ascomycota</taxon>
        <taxon>Pezizomycotina</taxon>
        <taxon>Eurotiomycetes</taxon>
        <taxon>Eurotiomycetidae</taxon>
        <taxon>Eurotiales</taxon>
        <taxon>Aspergillaceae</taxon>
        <taxon>Aspergillus</taxon>
        <taxon>Aspergillus subgen. Circumdati</taxon>
    </lineage>
</organism>
<evidence type="ECO:0000256" key="10">
    <source>
        <dbReference type="SAM" id="Phobius"/>
    </source>
</evidence>
<comment type="similarity">
    <text evidence="2 9">Belongs to the fatty acid desaturase type 1 family.</text>
</comment>
<dbReference type="KEGG" id="aluc:AKAW2_11958A"/>
<reference evidence="11" key="1">
    <citation type="submission" date="2021-01" db="EMBL/GenBank/DDBJ databases">
        <authorList>
            <consortium name="Aspergillus luchuensis mut. kawachii IFO 4304 genome sequencing consortium"/>
            <person name="Kazuki M."/>
            <person name="Futagami T."/>
        </authorList>
    </citation>
    <scope>NUCLEOTIDE SEQUENCE</scope>
    <source>
        <strain evidence="11">IFO 4308</strain>
    </source>
</reference>